<reference evidence="2 3" key="1">
    <citation type="submission" date="2018-07" db="EMBL/GenBank/DDBJ databases">
        <title>Dyadobacter roseus sp. nov., isolated from rose rhizosphere soil.</title>
        <authorList>
            <person name="Chen L."/>
        </authorList>
    </citation>
    <scope>NUCLEOTIDE SEQUENCE [LARGE SCALE GENOMIC DNA]</scope>
    <source>
        <strain evidence="2 3">RS19</strain>
    </source>
</reference>
<dbReference type="CDD" id="cd00038">
    <property type="entry name" value="CAP_ED"/>
    <property type="match status" value="1"/>
</dbReference>
<dbReference type="Proteomes" id="UP000256373">
    <property type="component" value="Unassembled WGS sequence"/>
</dbReference>
<comment type="caution">
    <text evidence="2">The sequence shown here is derived from an EMBL/GenBank/DDBJ whole genome shotgun (WGS) entry which is preliminary data.</text>
</comment>
<dbReference type="PANTHER" id="PTHR24567">
    <property type="entry name" value="CRP FAMILY TRANSCRIPTIONAL REGULATORY PROTEIN"/>
    <property type="match status" value="1"/>
</dbReference>
<dbReference type="GO" id="GO:0003700">
    <property type="term" value="F:DNA-binding transcription factor activity"/>
    <property type="evidence" value="ECO:0007669"/>
    <property type="project" value="TreeGrafter"/>
</dbReference>
<evidence type="ECO:0000259" key="1">
    <source>
        <dbReference type="PROSITE" id="PS50042"/>
    </source>
</evidence>
<dbReference type="GO" id="GO:0005829">
    <property type="term" value="C:cytosol"/>
    <property type="evidence" value="ECO:0007669"/>
    <property type="project" value="TreeGrafter"/>
</dbReference>
<dbReference type="SUPFAM" id="SSF51206">
    <property type="entry name" value="cAMP-binding domain-like"/>
    <property type="match status" value="1"/>
</dbReference>
<keyword evidence="3" id="KW-1185">Reference proteome</keyword>
<sequence>MDLLTYFKLITTISAEAENGIVTGFKQQQHPRKHHLCKQGQVVNQLYYIQSGLVRMYYINKQGKDVTYGFYTEQQFVTVPDSFFGHSASRYYLELLEDCALYAVSYQEMTRLREKHSELQLIENHVLRELLLKVSDRIVALQFLSAEERYIKLEESQPSILQRAPLGAIASYLGITQETLSRIRARRLS</sequence>
<organism evidence="2 3">
    <name type="scientific">Dyadobacter luteus</name>
    <dbReference type="NCBI Taxonomy" id="2259619"/>
    <lineage>
        <taxon>Bacteria</taxon>
        <taxon>Pseudomonadati</taxon>
        <taxon>Bacteroidota</taxon>
        <taxon>Cytophagia</taxon>
        <taxon>Cytophagales</taxon>
        <taxon>Spirosomataceae</taxon>
        <taxon>Dyadobacter</taxon>
    </lineage>
</organism>
<dbReference type="PANTHER" id="PTHR24567:SF76">
    <property type="entry name" value="CYCLIC NUCLEOTIDE-BINDING DOMAIN PROTEIN"/>
    <property type="match status" value="1"/>
</dbReference>
<dbReference type="InterPro" id="IPR050397">
    <property type="entry name" value="Env_Response_Regulators"/>
</dbReference>
<dbReference type="EMBL" id="QNUL01000001">
    <property type="protein sequence ID" value="REA64228.1"/>
    <property type="molecule type" value="Genomic_DNA"/>
</dbReference>
<gene>
    <name evidence="2" type="ORF">DSL64_01350</name>
</gene>
<dbReference type="InterPro" id="IPR000595">
    <property type="entry name" value="cNMP-bd_dom"/>
</dbReference>
<evidence type="ECO:0000313" key="3">
    <source>
        <dbReference type="Proteomes" id="UP000256373"/>
    </source>
</evidence>
<dbReference type="Gene3D" id="2.60.120.10">
    <property type="entry name" value="Jelly Rolls"/>
    <property type="match status" value="1"/>
</dbReference>
<accession>A0A3D8YHE6</accession>
<dbReference type="Pfam" id="PF00027">
    <property type="entry name" value="cNMP_binding"/>
    <property type="match status" value="1"/>
</dbReference>
<dbReference type="InterPro" id="IPR014710">
    <property type="entry name" value="RmlC-like_jellyroll"/>
</dbReference>
<proteinExistence type="predicted"/>
<feature type="domain" description="Cyclic nucleotide-binding" evidence="1">
    <location>
        <begin position="9"/>
        <end position="57"/>
    </location>
</feature>
<dbReference type="OrthoDB" id="680421at2"/>
<evidence type="ECO:0000313" key="2">
    <source>
        <dbReference type="EMBL" id="REA64228.1"/>
    </source>
</evidence>
<dbReference type="InterPro" id="IPR018490">
    <property type="entry name" value="cNMP-bd_dom_sf"/>
</dbReference>
<dbReference type="AlphaFoldDB" id="A0A3D8YHE6"/>
<name>A0A3D8YHE6_9BACT</name>
<protein>
    <submittedName>
        <fullName evidence="2">Crp/Fnr family transcriptional regulator</fullName>
    </submittedName>
</protein>
<dbReference type="RefSeq" id="WP_115828836.1">
    <property type="nucleotide sequence ID" value="NZ_QNUL01000001.1"/>
</dbReference>
<dbReference type="PROSITE" id="PS50042">
    <property type="entry name" value="CNMP_BINDING_3"/>
    <property type="match status" value="1"/>
</dbReference>